<evidence type="ECO:0000313" key="2">
    <source>
        <dbReference type="Proteomes" id="UP001189122"/>
    </source>
</evidence>
<sequence>MRRRCTGILSIQEDRRAVSIASKALLRQRRCGNTTFPIKSLSRVCTTTPCPTASWPPMT</sequence>
<dbReference type="AlphaFoldDB" id="A0A7I8JRM6"/>
<protein>
    <submittedName>
        <fullName evidence="1">Uncharacterized protein</fullName>
    </submittedName>
</protein>
<evidence type="ECO:0000313" key="1">
    <source>
        <dbReference type="EMBL" id="CAA2633708.1"/>
    </source>
</evidence>
<name>A0A7I8JRM6_SPIIN</name>
<dbReference type="EMBL" id="CACRZD030000017">
    <property type="protein sequence ID" value="CAA6672779.1"/>
    <property type="molecule type" value="Genomic_DNA"/>
</dbReference>
<proteinExistence type="predicted"/>
<gene>
    <name evidence="1" type="ORF">SI7747_17019195</name>
</gene>
<dbReference type="EMBL" id="LR743604">
    <property type="protein sequence ID" value="CAA2633708.1"/>
    <property type="molecule type" value="Genomic_DNA"/>
</dbReference>
<organism evidence="1">
    <name type="scientific">Spirodela intermedia</name>
    <name type="common">Intermediate duckweed</name>
    <dbReference type="NCBI Taxonomy" id="51605"/>
    <lineage>
        <taxon>Eukaryota</taxon>
        <taxon>Viridiplantae</taxon>
        <taxon>Streptophyta</taxon>
        <taxon>Embryophyta</taxon>
        <taxon>Tracheophyta</taxon>
        <taxon>Spermatophyta</taxon>
        <taxon>Magnoliopsida</taxon>
        <taxon>Liliopsida</taxon>
        <taxon>Araceae</taxon>
        <taxon>Lemnoideae</taxon>
        <taxon>Spirodela</taxon>
    </lineage>
</organism>
<accession>A0A7I8JRM6</accession>
<dbReference type="Proteomes" id="UP001189122">
    <property type="component" value="Unassembled WGS sequence"/>
</dbReference>
<reference evidence="1 2" key="1">
    <citation type="submission" date="2019-12" db="EMBL/GenBank/DDBJ databases">
        <authorList>
            <person name="Scholz U."/>
            <person name="Mascher M."/>
            <person name="Fiebig A."/>
        </authorList>
    </citation>
    <scope>NUCLEOTIDE SEQUENCE</scope>
</reference>
<keyword evidence="2" id="KW-1185">Reference proteome</keyword>